<dbReference type="KEGG" id="slp:Slip_2018"/>
<protein>
    <submittedName>
        <fullName evidence="1">Uncharacterized protein</fullName>
    </submittedName>
</protein>
<dbReference type="HOGENOM" id="CLU_1767139_0_0_9"/>
<dbReference type="EMBL" id="CP002048">
    <property type="protein sequence ID" value="ADI02765.1"/>
    <property type="molecule type" value="Genomic_DNA"/>
</dbReference>
<proteinExistence type="predicted"/>
<evidence type="ECO:0000313" key="2">
    <source>
        <dbReference type="Proteomes" id="UP000000378"/>
    </source>
</evidence>
<accession>D7CPY7</accession>
<reference evidence="2" key="1">
    <citation type="journal article" date="2010" name="Stand. Genomic Sci.">
        <title>Complete genome sequence of Syntrophothermus lipocalidus type strain (TGB-C1T).</title>
        <authorList>
            <consortium name="US DOE Joint Genome Institute (JGI-PGF)"/>
            <person name="Djao O."/>
            <person name="Zhang X."/>
            <person name="Lucas S."/>
            <person name="Lapidus A."/>
            <person name="Glavina Del Rio T."/>
            <person name="Nolan M."/>
            <person name="Tice H."/>
            <person name="Cheng J."/>
            <person name="Han C."/>
            <person name="Tapia R."/>
            <person name="Goodwin L."/>
            <person name="Pitluck S."/>
            <person name="Liolios K."/>
            <person name="Ivanova N."/>
            <person name="Mavromatis K."/>
            <person name="Mikhailova N."/>
            <person name="Ovchinnikova G."/>
            <person name="Pati A."/>
            <person name="Brambilla E."/>
            <person name="Chen A."/>
            <person name="Palaniappan K."/>
            <person name="Land M."/>
            <person name="Hauser L."/>
            <person name="Chang Y."/>
            <person name="Jeffries C."/>
            <person name="Rohde M."/>
            <person name="Sikorski J."/>
            <person name="Spring S."/>
            <person name="Goker M."/>
            <person name="Detter J."/>
            <person name="Woyke T."/>
            <person name="Bristow J."/>
            <person name="Eisen J."/>
            <person name="Markowitz V."/>
            <person name="Hugenholtz P."/>
            <person name="Kyrpides N."/>
            <person name="Klenk H."/>
        </authorList>
    </citation>
    <scope>NUCLEOTIDE SEQUENCE [LARGE SCALE GENOMIC DNA]</scope>
    <source>
        <strain evidence="2">DSM 12680 / TGB-C1</strain>
    </source>
</reference>
<evidence type="ECO:0000313" key="1">
    <source>
        <dbReference type="EMBL" id="ADI02765.1"/>
    </source>
</evidence>
<keyword evidence="2" id="KW-1185">Reference proteome</keyword>
<sequence>MRGIITDEMTAAVLAFIETVGPCPKQAVARAFRMSESDLDKHYSRLRAGGFLRCVKLGGVTFFIPADYGRFDPAEAETRGWVMARLKEAGCVILGPDRVRFPSMDEARVRVFPDRREAEIMIAGQRYFISQKDAKSEKSLTQITRKG</sequence>
<dbReference type="Proteomes" id="UP000000378">
    <property type="component" value="Chromosome"/>
</dbReference>
<organism evidence="1 2">
    <name type="scientific">Syntrophothermus lipocalidus (strain DSM 12680 / TGB-C1)</name>
    <dbReference type="NCBI Taxonomy" id="643648"/>
    <lineage>
        <taxon>Bacteria</taxon>
        <taxon>Bacillati</taxon>
        <taxon>Bacillota</taxon>
        <taxon>Clostridia</taxon>
        <taxon>Eubacteriales</taxon>
        <taxon>Syntrophomonadaceae</taxon>
        <taxon>Syntrophothermus</taxon>
    </lineage>
</organism>
<dbReference type="STRING" id="643648.Slip_2018"/>
<gene>
    <name evidence="1" type="ordered locus">Slip_2018</name>
</gene>
<name>D7CPY7_SYNLT</name>
<reference evidence="1 2" key="2">
    <citation type="journal article" date="2010" name="Stand. Genomic Sci.">
        <title>Complete genome sequence of Syntrophothermus lipocalidus type strain (TGB-C1).</title>
        <authorList>
            <person name="Djao O.D."/>
            <person name="Zhang X."/>
            <person name="Lucas S."/>
            <person name="Lapidus A."/>
            <person name="Del Rio T.G."/>
            <person name="Nolan M."/>
            <person name="Tice H."/>
            <person name="Cheng J.F."/>
            <person name="Han C."/>
            <person name="Tapia R."/>
            <person name="Goodwin L."/>
            <person name="Pitluck S."/>
            <person name="Liolios K."/>
            <person name="Ivanova N."/>
            <person name="Mavromatis K."/>
            <person name="Mikhailova N."/>
            <person name="Ovchinnikova G."/>
            <person name="Pati A."/>
            <person name="Brambilla E."/>
            <person name="Chen A."/>
            <person name="Palaniappan K."/>
            <person name="Land M."/>
            <person name="Hauser L."/>
            <person name="Chang Y.J."/>
            <person name="Jeffries C.D."/>
            <person name="Rohde M."/>
            <person name="Sikorski J."/>
            <person name="Spring S."/>
            <person name="Goker M."/>
            <person name="Detter J.C."/>
            <person name="Woyke T."/>
            <person name="Bristow J."/>
            <person name="Eisen J.A."/>
            <person name="Markowitz V."/>
            <person name="Hugenholtz P."/>
            <person name="Kyrpides N.C."/>
            <person name="Klenk H.P."/>
        </authorList>
    </citation>
    <scope>NUCLEOTIDE SEQUENCE [LARGE SCALE GENOMIC DNA]</scope>
    <source>
        <strain evidence="2">DSM 12680 / TGB-C1</strain>
    </source>
</reference>
<dbReference type="RefSeq" id="WP_013176167.1">
    <property type="nucleotide sequence ID" value="NC_014220.1"/>
</dbReference>
<dbReference type="AlphaFoldDB" id="D7CPY7"/>